<evidence type="ECO:0000256" key="1">
    <source>
        <dbReference type="SAM" id="MobiDB-lite"/>
    </source>
</evidence>
<sequence>MESVSLPMGSVKKRKRRREEEEIEKKKREEEAVARRRLGSVRVDGGTEEAVVSGLSDSGDCELWVCCEGLAAQRIPSSAGGDEGRDAGAGWVAGKPAVWLGTAETEEKLEGERVWG</sequence>
<evidence type="ECO:0000313" key="2">
    <source>
        <dbReference type="EMBL" id="KAK9922779.1"/>
    </source>
</evidence>
<evidence type="ECO:0000313" key="3">
    <source>
        <dbReference type="Proteomes" id="UP001457282"/>
    </source>
</evidence>
<feature type="region of interest" description="Disordered" evidence="1">
    <location>
        <begin position="1"/>
        <end position="30"/>
    </location>
</feature>
<protein>
    <submittedName>
        <fullName evidence="2">Uncharacterized protein</fullName>
    </submittedName>
</protein>
<reference evidence="2 3" key="1">
    <citation type="journal article" date="2023" name="G3 (Bethesda)">
        <title>A chromosome-length genome assembly and annotation of blackberry (Rubus argutus, cv. 'Hillquist').</title>
        <authorList>
            <person name="Bruna T."/>
            <person name="Aryal R."/>
            <person name="Dudchenko O."/>
            <person name="Sargent D.J."/>
            <person name="Mead D."/>
            <person name="Buti M."/>
            <person name="Cavallini A."/>
            <person name="Hytonen T."/>
            <person name="Andres J."/>
            <person name="Pham M."/>
            <person name="Weisz D."/>
            <person name="Mascagni F."/>
            <person name="Usai G."/>
            <person name="Natali L."/>
            <person name="Bassil N."/>
            <person name="Fernandez G.E."/>
            <person name="Lomsadze A."/>
            <person name="Armour M."/>
            <person name="Olukolu B."/>
            <person name="Poorten T."/>
            <person name="Britton C."/>
            <person name="Davik J."/>
            <person name="Ashrafi H."/>
            <person name="Aiden E.L."/>
            <person name="Borodovsky M."/>
            <person name="Worthington M."/>
        </authorList>
    </citation>
    <scope>NUCLEOTIDE SEQUENCE [LARGE SCALE GENOMIC DNA]</scope>
    <source>
        <strain evidence="2">PI 553951</strain>
    </source>
</reference>
<name>A0AAW1WDD1_RUBAR</name>
<dbReference type="Proteomes" id="UP001457282">
    <property type="component" value="Unassembled WGS sequence"/>
</dbReference>
<proteinExistence type="predicted"/>
<feature type="compositionally biased region" description="Basic and acidic residues" evidence="1">
    <location>
        <begin position="18"/>
        <end position="30"/>
    </location>
</feature>
<comment type="caution">
    <text evidence="2">The sequence shown here is derived from an EMBL/GenBank/DDBJ whole genome shotgun (WGS) entry which is preliminary data.</text>
</comment>
<organism evidence="2 3">
    <name type="scientific">Rubus argutus</name>
    <name type="common">Southern blackberry</name>
    <dbReference type="NCBI Taxonomy" id="59490"/>
    <lineage>
        <taxon>Eukaryota</taxon>
        <taxon>Viridiplantae</taxon>
        <taxon>Streptophyta</taxon>
        <taxon>Embryophyta</taxon>
        <taxon>Tracheophyta</taxon>
        <taxon>Spermatophyta</taxon>
        <taxon>Magnoliopsida</taxon>
        <taxon>eudicotyledons</taxon>
        <taxon>Gunneridae</taxon>
        <taxon>Pentapetalae</taxon>
        <taxon>rosids</taxon>
        <taxon>fabids</taxon>
        <taxon>Rosales</taxon>
        <taxon>Rosaceae</taxon>
        <taxon>Rosoideae</taxon>
        <taxon>Rosoideae incertae sedis</taxon>
        <taxon>Rubus</taxon>
    </lineage>
</organism>
<accession>A0AAW1WDD1</accession>
<dbReference type="EMBL" id="JBEDUW010000006">
    <property type="protein sequence ID" value="KAK9922779.1"/>
    <property type="molecule type" value="Genomic_DNA"/>
</dbReference>
<keyword evidence="3" id="KW-1185">Reference proteome</keyword>
<dbReference type="AlphaFoldDB" id="A0AAW1WDD1"/>
<gene>
    <name evidence="2" type="ORF">M0R45_031226</name>
</gene>